<dbReference type="AlphaFoldDB" id="A0A6J6R6I7"/>
<dbReference type="SUPFAM" id="SSF47384">
    <property type="entry name" value="Homodimeric domain of signal transducing histidine kinase"/>
    <property type="match status" value="1"/>
</dbReference>
<evidence type="ECO:0000256" key="6">
    <source>
        <dbReference type="ARBA" id="ARBA00023012"/>
    </source>
</evidence>
<evidence type="ECO:0000256" key="5">
    <source>
        <dbReference type="ARBA" id="ARBA00022777"/>
    </source>
</evidence>
<dbReference type="InterPro" id="IPR003661">
    <property type="entry name" value="HisK_dim/P_dom"/>
</dbReference>
<dbReference type="GO" id="GO:0005886">
    <property type="term" value="C:plasma membrane"/>
    <property type="evidence" value="ECO:0007669"/>
    <property type="project" value="TreeGrafter"/>
</dbReference>
<dbReference type="EMBL" id="CAFBLJ010000026">
    <property type="protein sequence ID" value="CAB4864977.1"/>
    <property type="molecule type" value="Genomic_DNA"/>
</dbReference>
<feature type="domain" description="PAS" evidence="9">
    <location>
        <begin position="50"/>
        <end position="93"/>
    </location>
</feature>
<evidence type="ECO:0000259" key="8">
    <source>
        <dbReference type="PROSITE" id="PS50109"/>
    </source>
</evidence>
<dbReference type="PRINTS" id="PR00344">
    <property type="entry name" value="BCTRLSENSOR"/>
</dbReference>
<feature type="domain" description="Histidine kinase" evidence="8">
    <location>
        <begin position="160"/>
        <end position="375"/>
    </location>
</feature>
<evidence type="ECO:0000313" key="12">
    <source>
        <dbReference type="EMBL" id="CAB4803374.1"/>
    </source>
</evidence>
<dbReference type="EMBL" id="CAEZYH010000031">
    <property type="protein sequence ID" value="CAB4719407.1"/>
    <property type="molecule type" value="Genomic_DNA"/>
</dbReference>
<evidence type="ECO:0000313" key="13">
    <source>
        <dbReference type="EMBL" id="CAB4864977.1"/>
    </source>
</evidence>
<dbReference type="InterPro" id="IPR000014">
    <property type="entry name" value="PAS"/>
</dbReference>
<dbReference type="Pfam" id="PF02518">
    <property type="entry name" value="HATPase_c"/>
    <property type="match status" value="1"/>
</dbReference>
<dbReference type="GO" id="GO:0000155">
    <property type="term" value="F:phosphorelay sensor kinase activity"/>
    <property type="evidence" value="ECO:0007669"/>
    <property type="project" value="InterPro"/>
</dbReference>
<dbReference type="InterPro" id="IPR005467">
    <property type="entry name" value="His_kinase_dom"/>
</dbReference>
<dbReference type="EMBL" id="CAEZZP010000020">
    <property type="protein sequence ID" value="CAB4766265.1"/>
    <property type="molecule type" value="Genomic_DNA"/>
</dbReference>
<dbReference type="Pfam" id="PF08448">
    <property type="entry name" value="PAS_4"/>
    <property type="match status" value="1"/>
</dbReference>
<keyword evidence="5" id="KW-0418">Kinase</keyword>
<dbReference type="SUPFAM" id="SSF55785">
    <property type="entry name" value="PYP-like sensor domain (PAS domain)"/>
    <property type="match status" value="1"/>
</dbReference>
<dbReference type="InterPro" id="IPR004358">
    <property type="entry name" value="Sig_transdc_His_kin-like_C"/>
</dbReference>
<keyword evidence="4" id="KW-0808">Transferase</keyword>
<dbReference type="InterPro" id="IPR035965">
    <property type="entry name" value="PAS-like_dom_sf"/>
</dbReference>
<comment type="catalytic activity">
    <reaction evidence="1">
        <text>ATP + protein L-histidine = ADP + protein N-phospho-L-histidine.</text>
        <dbReference type="EC" id="2.7.13.3"/>
    </reaction>
</comment>
<dbReference type="InterPro" id="IPR003594">
    <property type="entry name" value="HATPase_dom"/>
</dbReference>
<dbReference type="CDD" id="cd00082">
    <property type="entry name" value="HisKA"/>
    <property type="match status" value="1"/>
</dbReference>
<dbReference type="GO" id="GO:0004721">
    <property type="term" value="F:phosphoprotein phosphatase activity"/>
    <property type="evidence" value="ECO:0007669"/>
    <property type="project" value="TreeGrafter"/>
</dbReference>
<dbReference type="Gene3D" id="1.10.287.130">
    <property type="match status" value="1"/>
</dbReference>
<dbReference type="EC" id="2.7.13.3" evidence="2"/>
<evidence type="ECO:0000313" key="10">
    <source>
        <dbReference type="EMBL" id="CAB4719407.1"/>
    </source>
</evidence>
<dbReference type="PROSITE" id="PS50109">
    <property type="entry name" value="HIS_KIN"/>
    <property type="match status" value="1"/>
</dbReference>
<keyword evidence="7" id="KW-0472">Membrane</keyword>
<dbReference type="Pfam" id="PF00512">
    <property type="entry name" value="HisKA"/>
    <property type="match status" value="1"/>
</dbReference>
<evidence type="ECO:0000256" key="3">
    <source>
        <dbReference type="ARBA" id="ARBA00022553"/>
    </source>
</evidence>
<evidence type="ECO:0000313" key="14">
    <source>
        <dbReference type="EMBL" id="CAB4906016.1"/>
    </source>
</evidence>
<evidence type="ECO:0000256" key="4">
    <source>
        <dbReference type="ARBA" id="ARBA00022679"/>
    </source>
</evidence>
<dbReference type="EMBL" id="CAFAAL010000057">
    <property type="protein sequence ID" value="CAB4803374.1"/>
    <property type="molecule type" value="Genomic_DNA"/>
</dbReference>
<accession>A0A6J6R6I7</accession>
<sequence>MIFVLGLLSGLAAGVVSYLLFVASSKNNSVVIAEQATSVDDEQPNENLESLLLIRDAVNSLSVGVVVVGTDGTVIFRNKLAESVTGVVHSDVLVEEVVEQHLSAALNGETKRQVLDLFGPPRKVFSVLATPLLIGGAVAMIEDITERYLVDAVRTDFVANISHELKTPVGALAVLAEALSQEDDFDIIHRLSEKMVDEAIRVGRTIDDLLELSRIEFGGEAVKDEVDAEAIISESISRVSPLASTHSIRVALIEMPQSLKVVGDRRQLVSAIGNLIENAVKYSEVGSAVEVSAEDEGEWVEFRVKDFGLGIPARDLDRVFERFYRVDRARSRDTGGTGLGLAIVRHVANNHGGEVSVTSIEGDGSTFLLKIPKYVSGKQSIMRESA</sequence>
<dbReference type="PROSITE" id="PS50112">
    <property type="entry name" value="PAS"/>
    <property type="match status" value="1"/>
</dbReference>
<reference evidence="10" key="1">
    <citation type="submission" date="2020-05" db="EMBL/GenBank/DDBJ databases">
        <authorList>
            <person name="Chiriac C."/>
            <person name="Salcher M."/>
            <person name="Ghai R."/>
            <person name="Kavagutti S V."/>
        </authorList>
    </citation>
    <scope>NUCLEOTIDE SEQUENCE</scope>
</reference>
<dbReference type="FunFam" id="3.30.565.10:FF:000006">
    <property type="entry name" value="Sensor histidine kinase WalK"/>
    <property type="match status" value="1"/>
</dbReference>
<evidence type="ECO:0000256" key="7">
    <source>
        <dbReference type="ARBA" id="ARBA00023136"/>
    </source>
</evidence>
<dbReference type="CDD" id="cd00075">
    <property type="entry name" value="HATPase"/>
    <property type="match status" value="1"/>
</dbReference>
<dbReference type="InterPro" id="IPR036097">
    <property type="entry name" value="HisK_dim/P_sf"/>
</dbReference>
<dbReference type="InterPro" id="IPR036890">
    <property type="entry name" value="HATPase_C_sf"/>
</dbReference>
<evidence type="ECO:0000313" key="15">
    <source>
        <dbReference type="EMBL" id="CAB5026347.1"/>
    </source>
</evidence>
<gene>
    <name evidence="10" type="ORF">UFOPK2658_00912</name>
    <name evidence="11" type="ORF">UFOPK2880_00518</name>
    <name evidence="12" type="ORF">UFOPK3004_00800</name>
    <name evidence="13" type="ORF">UFOPK3304_00675</name>
    <name evidence="14" type="ORF">UFOPK3494_01209</name>
    <name evidence="15" type="ORF">UFOPK4134_00597</name>
</gene>
<dbReference type="PANTHER" id="PTHR45453">
    <property type="entry name" value="PHOSPHATE REGULON SENSOR PROTEIN PHOR"/>
    <property type="match status" value="1"/>
</dbReference>
<dbReference type="Gene3D" id="3.30.450.20">
    <property type="entry name" value="PAS domain"/>
    <property type="match status" value="1"/>
</dbReference>
<dbReference type="PANTHER" id="PTHR45453:SF1">
    <property type="entry name" value="PHOSPHATE REGULON SENSOR PROTEIN PHOR"/>
    <property type="match status" value="1"/>
</dbReference>
<dbReference type="EMBL" id="CAFBMF010000084">
    <property type="protein sequence ID" value="CAB4906016.1"/>
    <property type="molecule type" value="Genomic_DNA"/>
</dbReference>
<evidence type="ECO:0000259" key="9">
    <source>
        <dbReference type="PROSITE" id="PS50112"/>
    </source>
</evidence>
<name>A0A6J6R6I7_9ZZZZ</name>
<keyword evidence="3" id="KW-0597">Phosphoprotein</keyword>
<evidence type="ECO:0000313" key="11">
    <source>
        <dbReference type="EMBL" id="CAB4766265.1"/>
    </source>
</evidence>
<protein>
    <recommendedName>
        <fullName evidence="2">histidine kinase</fullName>
        <ecNumber evidence="2">2.7.13.3</ecNumber>
    </recommendedName>
</protein>
<dbReference type="EMBL" id="CAFBPS010000029">
    <property type="protein sequence ID" value="CAB5026347.1"/>
    <property type="molecule type" value="Genomic_DNA"/>
</dbReference>
<dbReference type="InterPro" id="IPR013656">
    <property type="entry name" value="PAS_4"/>
</dbReference>
<evidence type="ECO:0000256" key="2">
    <source>
        <dbReference type="ARBA" id="ARBA00012438"/>
    </source>
</evidence>
<dbReference type="SMART" id="SM00387">
    <property type="entry name" value="HATPase_c"/>
    <property type="match status" value="1"/>
</dbReference>
<dbReference type="SMART" id="SM00388">
    <property type="entry name" value="HisKA"/>
    <property type="match status" value="1"/>
</dbReference>
<proteinExistence type="predicted"/>
<dbReference type="InterPro" id="IPR050351">
    <property type="entry name" value="BphY/WalK/GraS-like"/>
</dbReference>
<evidence type="ECO:0000256" key="1">
    <source>
        <dbReference type="ARBA" id="ARBA00000085"/>
    </source>
</evidence>
<dbReference type="GO" id="GO:0016036">
    <property type="term" value="P:cellular response to phosphate starvation"/>
    <property type="evidence" value="ECO:0007669"/>
    <property type="project" value="TreeGrafter"/>
</dbReference>
<dbReference type="SUPFAM" id="SSF55874">
    <property type="entry name" value="ATPase domain of HSP90 chaperone/DNA topoisomerase II/histidine kinase"/>
    <property type="match status" value="1"/>
</dbReference>
<dbReference type="Gene3D" id="3.30.565.10">
    <property type="entry name" value="Histidine kinase-like ATPase, C-terminal domain"/>
    <property type="match status" value="1"/>
</dbReference>
<organism evidence="10">
    <name type="scientific">freshwater metagenome</name>
    <dbReference type="NCBI Taxonomy" id="449393"/>
    <lineage>
        <taxon>unclassified sequences</taxon>
        <taxon>metagenomes</taxon>
        <taxon>ecological metagenomes</taxon>
    </lineage>
</organism>
<keyword evidence="6" id="KW-0902">Two-component regulatory system</keyword>